<name>A0ABT6F6V5_9BACT</name>
<evidence type="ECO:0000256" key="2">
    <source>
        <dbReference type="ARBA" id="ARBA00023098"/>
    </source>
</evidence>
<proteinExistence type="predicted"/>
<feature type="domain" description="AB hydrolase-1" evidence="4">
    <location>
        <begin position="68"/>
        <end position="339"/>
    </location>
</feature>
<dbReference type="RefSeq" id="WP_277859648.1">
    <property type="nucleotide sequence ID" value="NZ_JARRAG010000001.1"/>
</dbReference>
<dbReference type="SUPFAM" id="SSF53474">
    <property type="entry name" value="alpha/beta-Hydrolases"/>
    <property type="match status" value="1"/>
</dbReference>
<dbReference type="PANTHER" id="PTHR11005">
    <property type="entry name" value="LYSOSOMAL ACID LIPASE-RELATED"/>
    <property type="match status" value="1"/>
</dbReference>
<protein>
    <submittedName>
        <fullName evidence="5">Alpha/beta fold hydrolase</fullName>
    </submittedName>
</protein>
<evidence type="ECO:0000256" key="3">
    <source>
        <dbReference type="SAM" id="MobiDB-lite"/>
    </source>
</evidence>
<evidence type="ECO:0000313" key="6">
    <source>
        <dbReference type="Proteomes" id="UP001216907"/>
    </source>
</evidence>
<evidence type="ECO:0000313" key="5">
    <source>
        <dbReference type="EMBL" id="MDG3003294.1"/>
    </source>
</evidence>
<evidence type="ECO:0000259" key="4">
    <source>
        <dbReference type="Pfam" id="PF00561"/>
    </source>
</evidence>
<dbReference type="Proteomes" id="UP001216907">
    <property type="component" value="Unassembled WGS sequence"/>
</dbReference>
<dbReference type="InterPro" id="IPR000073">
    <property type="entry name" value="AB_hydrolase_1"/>
</dbReference>
<gene>
    <name evidence="5" type="ORF">PZE19_05915</name>
</gene>
<sequence>MHRLSRREWTAAALGIGLSGLSGCAAMRRNALSPDLRPCTDEYAYTKDGWRLGVRRYRPDRPEPGKLPVVLCHGLGLNATFWTITDDHLPGRLAAGGYDVFLFDLRASGENARLGSCDVMNRFLRGTPFPERGESNWTLDDVVRFDMPAILDHVERETGRRQVNWIGHSLGGMVVFPFEQLSLEPYRIANFVGMGSTIVQATTPQKAMLRANSGIRTLLNVASAGRLGRPLAFFHMPGMAKIDRFYYTAENVDRRTVSRFYGYTLEDPGPGALRQLAPYLRDGHLLSADERIDYVDHLPEVVVPTLMIAGDTDLISDVPSTQTTFDRLGSPDKTLLIFGEAQGSLGRYGHCDLVWSRNAPHEVFPAIIRWLDARQPGPPPSPQVEATPQASVDVRSSLPE</sequence>
<keyword evidence="1" id="KW-0442">Lipid degradation</keyword>
<comment type="caution">
    <text evidence="5">The sequence shown here is derived from an EMBL/GenBank/DDBJ whole genome shotgun (WGS) entry which is preliminary data.</text>
</comment>
<evidence type="ECO:0000256" key="1">
    <source>
        <dbReference type="ARBA" id="ARBA00022963"/>
    </source>
</evidence>
<feature type="region of interest" description="Disordered" evidence="3">
    <location>
        <begin position="374"/>
        <end position="400"/>
    </location>
</feature>
<reference evidence="5 6" key="1">
    <citation type="submission" date="2023-03" db="EMBL/GenBank/DDBJ databases">
        <title>Paludisphaera mucosa sp. nov. a novel planctomycete from northern fen.</title>
        <authorList>
            <person name="Ivanova A."/>
        </authorList>
    </citation>
    <scope>NUCLEOTIDE SEQUENCE [LARGE SCALE GENOMIC DNA]</scope>
    <source>
        <strain evidence="5 6">Pla2</strain>
    </source>
</reference>
<dbReference type="EMBL" id="JARRAG010000001">
    <property type="protein sequence ID" value="MDG3003294.1"/>
    <property type="molecule type" value="Genomic_DNA"/>
</dbReference>
<dbReference type="Pfam" id="PF00561">
    <property type="entry name" value="Abhydrolase_1"/>
    <property type="match status" value="1"/>
</dbReference>
<accession>A0ABT6F6V5</accession>
<keyword evidence="5" id="KW-0378">Hydrolase</keyword>
<dbReference type="PROSITE" id="PS51257">
    <property type="entry name" value="PROKAR_LIPOPROTEIN"/>
    <property type="match status" value="1"/>
</dbReference>
<dbReference type="InterPro" id="IPR029058">
    <property type="entry name" value="AB_hydrolase_fold"/>
</dbReference>
<keyword evidence="6" id="KW-1185">Reference proteome</keyword>
<keyword evidence="2" id="KW-0443">Lipid metabolism</keyword>
<dbReference type="GO" id="GO:0016787">
    <property type="term" value="F:hydrolase activity"/>
    <property type="evidence" value="ECO:0007669"/>
    <property type="project" value="UniProtKB-KW"/>
</dbReference>
<organism evidence="5 6">
    <name type="scientific">Paludisphaera mucosa</name>
    <dbReference type="NCBI Taxonomy" id="3030827"/>
    <lineage>
        <taxon>Bacteria</taxon>
        <taxon>Pseudomonadati</taxon>
        <taxon>Planctomycetota</taxon>
        <taxon>Planctomycetia</taxon>
        <taxon>Isosphaerales</taxon>
        <taxon>Isosphaeraceae</taxon>
        <taxon>Paludisphaera</taxon>
    </lineage>
</organism>
<dbReference type="Gene3D" id="3.40.50.1820">
    <property type="entry name" value="alpha/beta hydrolase"/>
    <property type="match status" value="1"/>
</dbReference>